<feature type="signal peptide" evidence="1">
    <location>
        <begin position="1"/>
        <end position="28"/>
    </location>
</feature>
<dbReference type="Gene3D" id="2.60.40.3140">
    <property type="match status" value="1"/>
</dbReference>
<dbReference type="InterPro" id="IPR002931">
    <property type="entry name" value="Transglutaminase-like"/>
</dbReference>
<dbReference type="OrthoDB" id="103430at2"/>
<gene>
    <name evidence="4" type="ORF">EPA99_05420</name>
</gene>
<feature type="chain" id="PRO_5020460422" evidence="1">
    <location>
        <begin position="29"/>
        <end position="655"/>
    </location>
</feature>
<feature type="domain" description="DUF3857" evidence="3">
    <location>
        <begin position="66"/>
        <end position="232"/>
    </location>
</feature>
<proteinExistence type="predicted"/>
<dbReference type="InterPro" id="IPR038765">
    <property type="entry name" value="Papain-like_cys_pep_sf"/>
</dbReference>
<dbReference type="InterPro" id="IPR024618">
    <property type="entry name" value="DUF3857"/>
</dbReference>
<evidence type="ECO:0000259" key="3">
    <source>
        <dbReference type="Pfam" id="PF12969"/>
    </source>
</evidence>
<feature type="domain" description="Transglutaminase-like" evidence="2">
    <location>
        <begin position="280"/>
        <end position="353"/>
    </location>
</feature>
<dbReference type="Gene3D" id="2.60.120.1130">
    <property type="match status" value="1"/>
</dbReference>
<keyword evidence="5" id="KW-1185">Reference proteome</keyword>
<name>A0A4Q1K070_9GAMM</name>
<dbReference type="Pfam" id="PF12969">
    <property type="entry name" value="DUF3857"/>
    <property type="match status" value="1"/>
</dbReference>
<dbReference type="RefSeq" id="WP_129470171.1">
    <property type="nucleotide sequence ID" value="NZ_SAWZ01000002.1"/>
</dbReference>
<dbReference type="Pfam" id="PF01841">
    <property type="entry name" value="Transglut_core"/>
    <property type="match status" value="1"/>
</dbReference>
<comment type="caution">
    <text evidence="4">The sequence shown here is derived from an EMBL/GenBank/DDBJ whole genome shotgun (WGS) entry which is preliminary data.</text>
</comment>
<protein>
    <submittedName>
        <fullName evidence="4">DUF3857 domain-containing protein</fullName>
    </submittedName>
</protein>
<dbReference type="EMBL" id="SAWZ01000002">
    <property type="protein sequence ID" value="RXR07357.1"/>
    <property type="molecule type" value="Genomic_DNA"/>
</dbReference>
<dbReference type="Gene3D" id="3.10.620.30">
    <property type="match status" value="1"/>
</dbReference>
<organism evidence="4 5">
    <name type="scientific">Pseudoxanthomonas composti</name>
    <dbReference type="NCBI Taxonomy" id="2137479"/>
    <lineage>
        <taxon>Bacteria</taxon>
        <taxon>Pseudomonadati</taxon>
        <taxon>Pseudomonadota</taxon>
        <taxon>Gammaproteobacteria</taxon>
        <taxon>Lysobacterales</taxon>
        <taxon>Lysobacteraceae</taxon>
        <taxon>Pseudoxanthomonas</taxon>
    </lineage>
</organism>
<accession>A0A4Q1K070</accession>
<dbReference type="AlphaFoldDB" id="A0A4Q1K070"/>
<evidence type="ECO:0000313" key="4">
    <source>
        <dbReference type="EMBL" id="RXR07357.1"/>
    </source>
</evidence>
<keyword evidence="1" id="KW-0732">Signal</keyword>
<dbReference type="SUPFAM" id="SSF54001">
    <property type="entry name" value="Cysteine proteinases"/>
    <property type="match status" value="1"/>
</dbReference>
<dbReference type="Proteomes" id="UP000289784">
    <property type="component" value="Unassembled WGS sequence"/>
</dbReference>
<evidence type="ECO:0000259" key="2">
    <source>
        <dbReference type="Pfam" id="PF01841"/>
    </source>
</evidence>
<evidence type="ECO:0000313" key="5">
    <source>
        <dbReference type="Proteomes" id="UP000289784"/>
    </source>
</evidence>
<reference evidence="4 5" key="1">
    <citation type="submission" date="2019-01" db="EMBL/GenBank/DDBJ databases">
        <title>Pseudoxanthomonas composti sp. nov., isolated from compost.</title>
        <authorList>
            <person name="Yang G."/>
        </authorList>
    </citation>
    <scope>NUCLEOTIDE SEQUENCE [LARGE SCALE GENOMIC DNA]</scope>
    <source>
        <strain evidence="4 5">GSS15</strain>
    </source>
</reference>
<evidence type="ECO:0000256" key="1">
    <source>
        <dbReference type="SAM" id="SignalP"/>
    </source>
</evidence>
<sequence>MRLFDAIVSLTTCALVLLASAFPGSASAQSASVAAPARTSASTEPKEAATAFSFLRYRADYEVKPDFTSSEVDEYEVLVKTQAGVESWSQVRLSYSEKMEALTVEQAYTLGTDGARHDVPADKIYTQESYSSAQAAMYADRKVRVIVFPNLAPGTRLVYRYRRDQRQPYFPGYFGLWETFSLFTQFEDARVTLTAPRELPLHVASRQVQGGRQVRLKDGRRQWSWSYSNRQPLPNQPWTAAAWEYSPTILASTYPDYAAMGRAYQRSAGPAAQVTPKVRAQAEAITAGIGDRREQARAIYQWVALNIRYVAVYLGNGGLEPNPADSILASRYGDCKDHTVILEALLAAKGIASSPVLIGAGGGPSLPEVAVLGRFNHAITYLPEFDLYLDSTSPYARFGQMPAGDLGAPVVHTVNGALARTPDNGPAMSASVFEGVFDFSADGGLEGRTRLDSGATGEITLRETFSRLTGQNRRRIEDALMASAGFDGVGRLELQGRPDDLDAPFNYSFQFRANDYVDFGVVGGMTLPEPPGVDSMRELAASASSERNLTPFYCTDGRREEIYRLSFPASVPVVAIPKASSFETAAGRYTVDWTREGRTVSARHVLETRAIHGPQALCQPQDYAAFRALYRQVLRGFRGQVVYGDLRTVQTQAAP</sequence>